<keyword evidence="2" id="KW-1185">Reference proteome</keyword>
<reference evidence="1" key="1">
    <citation type="journal article" date="2012" name="Nature">
        <title>The tomato genome sequence provides insights into fleshy fruit evolution.</title>
        <authorList>
            <consortium name="Tomato Genome Consortium"/>
        </authorList>
    </citation>
    <scope>NUCLEOTIDE SEQUENCE [LARGE SCALE GENOMIC DNA]</scope>
    <source>
        <strain evidence="1">cv. Heinz 1706</strain>
    </source>
</reference>
<dbReference type="Gramene" id="Solyc01g015230.2.1">
    <property type="protein sequence ID" value="Solyc01g015230.2.1.1"/>
    <property type="gene ID" value="Solyc01g015230.2"/>
</dbReference>
<protein>
    <submittedName>
        <fullName evidence="1">Uncharacterized protein</fullName>
    </submittedName>
</protein>
<accession>A0A3Q7EBW0</accession>
<dbReference type="InParanoid" id="A0A3Q7EBW0"/>
<name>A0A3Q7EBW0_SOLLC</name>
<dbReference type="EnsemblPlants" id="Solyc01g015230.2.1">
    <property type="protein sequence ID" value="Solyc01g015230.2.1.1"/>
    <property type="gene ID" value="Solyc01g015230.2"/>
</dbReference>
<dbReference type="PaxDb" id="4081-Solyc01g015230.1.1"/>
<evidence type="ECO:0000313" key="2">
    <source>
        <dbReference type="Proteomes" id="UP000004994"/>
    </source>
</evidence>
<proteinExistence type="predicted"/>
<reference evidence="1" key="2">
    <citation type="submission" date="2019-01" db="UniProtKB">
        <authorList>
            <consortium name="EnsemblPlants"/>
        </authorList>
    </citation>
    <scope>IDENTIFICATION</scope>
    <source>
        <strain evidence="1">cv. Heinz 1706</strain>
    </source>
</reference>
<sequence length="36" mass="3978">MRGQVALSNHQIREDRLTKVRGPLFIGSDKTSGIVP</sequence>
<organism evidence="1">
    <name type="scientific">Solanum lycopersicum</name>
    <name type="common">Tomato</name>
    <name type="synonym">Lycopersicon esculentum</name>
    <dbReference type="NCBI Taxonomy" id="4081"/>
    <lineage>
        <taxon>Eukaryota</taxon>
        <taxon>Viridiplantae</taxon>
        <taxon>Streptophyta</taxon>
        <taxon>Embryophyta</taxon>
        <taxon>Tracheophyta</taxon>
        <taxon>Spermatophyta</taxon>
        <taxon>Magnoliopsida</taxon>
        <taxon>eudicotyledons</taxon>
        <taxon>Gunneridae</taxon>
        <taxon>Pentapetalae</taxon>
        <taxon>asterids</taxon>
        <taxon>lamiids</taxon>
        <taxon>Solanales</taxon>
        <taxon>Solanaceae</taxon>
        <taxon>Solanoideae</taxon>
        <taxon>Solaneae</taxon>
        <taxon>Solanum</taxon>
        <taxon>Solanum subgen. Lycopersicon</taxon>
    </lineage>
</organism>
<evidence type="ECO:0000313" key="1">
    <source>
        <dbReference type="EnsemblPlants" id="Solyc01g015230.2.1.1"/>
    </source>
</evidence>
<dbReference type="AlphaFoldDB" id="A0A3Q7EBW0"/>
<dbReference type="Proteomes" id="UP000004994">
    <property type="component" value="Chromosome 1"/>
</dbReference>